<dbReference type="Proteomes" id="UP000414233">
    <property type="component" value="Unassembled WGS sequence"/>
</dbReference>
<evidence type="ECO:0000313" key="1">
    <source>
        <dbReference type="EMBL" id="VVE45054.1"/>
    </source>
</evidence>
<sequence>MDHIDARRLPAAGDFLRAAADLPLQETAPANKTQFARHAGEGSYWHAVDTVANTVRDMHAALTRMATLAQARVVVAKDASRHALWSSNMINTSAPEGGVYRLPEAVATFLVRHNLFIGDDAAIRQPATKADIEAYRDLLQDFAGGVTKLQEQELLAFNKMQGMAAALFDMTSRMLKMGHEMCTSITRNIA</sequence>
<gene>
    <name evidence="1" type="ORF">PTE30175_04262</name>
</gene>
<dbReference type="RefSeq" id="WP_150699051.1">
    <property type="nucleotide sequence ID" value="NZ_CABPRZ010000022.1"/>
</dbReference>
<keyword evidence="2" id="KW-1185">Reference proteome</keyword>
<name>A0A5E4Y8S5_9BURK</name>
<organism evidence="1 2">
    <name type="scientific">Pandoraea terrae</name>
    <dbReference type="NCBI Taxonomy" id="1537710"/>
    <lineage>
        <taxon>Bacteria</taxon>
        <taxon>Pseudomonadati</taxon>
        <taxon>Pseudomonadota</taxon>
        <taxon>Betaproteobacteria</taxon>
        <taxon>Burkholderiales</taxon>
        <taxon>Burkholderiaceae</taxon>
        <taxon>Pandoraea</taxon>
    </lineage>
</organism>
<evidence type="ECO:0000313" key="2">
    <source>
        <dbReference type="Proteomes" id="UP000414233"/>
    </source>
</evidence>
<proteinExistence type="predicted"/>
<dbReference type="EMBL" id="CABPRZ010000022">
    <property type="protein sequence ID" value="VVE45054.1"/>
    <property type="molecule type" value="Genomic_DNA"/>
</dbReference>
<dbReference type="InterPro" id="IPR035074">
    <property type="entry name" value="EspA/CesA-like"/>
</dbReference>
<reference evidence="1 2" key="1">
    <citation type="submission" date="2019-08" db="EMBL/GenBank/DDBJ databases">
        <authorList>
            <person name="Peeters C."/>
        </authorList>
    </citation>
    <scope>NUCLEOTIDE SEQUENCE [LARGE SCALE GENOMIC DNA]</scope>
    <source>
        <strain evidence="1 2">LMG 30175</strain>
    </source>
</reference>
<dbReference type="AlphaFoldDB" id="A0A5E4Y8S5"/>
<accession>A0A5E4Y8S5</accession>
<dbReference type="SUPFAM" id="SSF116927">
    <property type="entry name" value="EspA/CesA-like"/>
    <property type="match status" value="1"/>
</dbReference>
<protein>
    <submittedName>
        <fullName evidence="1">Uncharacterized protein</fullName>
    </submittedName>
</protein>